<dbReference type="PANTHER" id="PTHR44846:SF17">
    <property type="entry name" value="GNTR-FAMILY TRANSCRIPTIONAL REGULATOR"/>
    <property type="match status" value="1"/>
</dbReference>
<evidence type="ECO:0000313" key="5">
    <source>
        <dbReference type="EMBL" id="AIG81362.1"/>
    </source>
</evidence>
<dbReference type="InterPro" id="IPR011663">
    <property type="entry name" value="UTRA"/>
</dbReference>
<dbReference type="AlphaFoldDB" id="A0A075V4S4"/>
<evidence type="ECO:0000313" key="6">
    <source>
        <dbReference type="Proteomes" id="UP000028492"/>
    </source>
</evidence>
<accession>A0A075V4S4</accession>
<dbReference type="SUPFAM" id="SSF64288">
    <property type="entry name" value="Chorismate lyase-like"/>
    <property type="match status" value="1"/>
</dbReference>
<keyword evidence="2" id="KW-0238">DNA-binding</keyword>
<geneLocation type="plasmid" evidence="5 6">
    <name>pAmyja1</name>
</geneLocation>
<dbReference type="Pfam" id="PF00392">
    <property type="entry name" value="GntR"/>
    <property type="match status" value="1"/>
</dbReference>
<dbReference type="Proteomes" id="UP000028492">
    <property type="component" value="Plasmid pAmyja1"/>
</dbReference>
<feature type="domain" description="HTH gntR-type" evidence="4">
    <location>
        <begin position="6"/>
        <end position="74"/>
    </location>
</feature>
<dbReference type="KEGG" id="aja:AJAP_42990"/>
<proteinExistence type="predicted"/>
<dbReference type="InterPro" id="IPR000524">
    <property type="entry name" value="Tscrpt_reg_HTH_GntR"/>
</dbReference>
<dbReference type="SMART" id="SM00345">
    <property type="entry name" value="HTH_GNTR"/>
    <property type="match status" value="1"/>
</dbReference>
<dbReference type="InterPro" id="IPR036388">
    <property type="entry name" value="WH-like_DNA-bd_sf"/>
</dbReference>
<sequence length="256" mass="29112">MSKRRPQLNQLIAVELQQRVTSGYYEPGDQVPSMPQLAEEFGTSEAPVRQALERLKGQGLLIGQQGRGTFVRKLPALRQHGTDRYRRRVWLHAGKAILEGEADAQAHQVRQEVRELAEVEATERVAERLKLEPGTPVWVRRRRTLIDDVPNQLADSYYPLHVVNAVPQLREEHTGPGGGFARLYEAGFEPTHGLEEFVVRLNPTEDQIVLLDLPDMMPVIDWTRTVYDQEDRPIEVLVGAKHPLLTSIVNTFTFED</sequence>
<dbReference type="EMBL" id="CP008954">
    <property type="protein sequence ID" value="AIG81362.1"/>
    <property type="molecule type" value="Genomic_DNA"/>
</dbReference>
<evidence type="ECO:0000256" key="2">
    <source>
        <dbReference type="ARBA" id="ARBA00023125"/>
    </source>
</evidence>
<keyword evidence="6" id="KW-1185">Reference proteome</keyword>
<evidence type="ECO:0000259" key="4">
    <source>
        <dbReference type="PROSITE" id="PS50949"/>
    </source>
</evidence>
<dbReference type="PANTHER" id="PTHR44846">
    <property type="entry name" value="MANNOSYL-D-GLYCERATE TRANSPORT/METABOLISM SYSTEM REPRESSOR MNGR-RELATED"/>
    <property type="match status" value="1"/>
</dbReference>
<reference evidence="5 6" key="1">
    <citation type="journal article" date="2014" name="J. Biotechnol.">
        <title>Complete genome sequence of the actinobacterium Amycolatopsis japonica MG417-CF17(T) (=DSM 44213T) producing (S,S)-N,N'-ethylenediaminedisuccinic acid.</title>
        <authorList>
            <person name="Stegmann E."/>
            <person name="Albersmeier A."/>
            <person name="Spohn M."/>
            <person name="Gert H."/>
            <person name="Weber T."/>
            <person name="Wohlleben W."/>
            <person name="Kalinowski J."/>
            <person name="Ruckert C."/>
        </authorList>
    </citation>
    <scope>NUCLEOTIDE SEQUENCE [LARGE SCALE GENOMIC DNA]</scope>
    <source>
        <strain evidence="6">MG417-CF17 (DSM 44213)</strain>
        <plasmid evidence="5">pAmyja1</plasmid>
    </source>
</reference>
<keyword evidence="1" id="KW-0805">Transcription regulation</keyword>
<evidence type="ECO:0000256" key="3">
    <source>
        <dbReference type="ARBA" id="ARBA00023163"/>
    </source>
</evidence>
<dbReference type="GO" id="GO:0003700">
    <property type="term" value="F:DNA-binding transcription factor activity"/>
    <property type="evidence" value="ECO:0007669"/>
    <property type="project" value="InterPro"/>
</dbReference>
<dbReference type="CDD" id="cd07377">
    <property type="entry name" value="WHTH_GntR"/>
    <property type="match status" value="1"/>
</dbReference>
<protein>
    <recommendedName>
        <fullName evidence="4">HTH gntR-type domain-containing protein</fullName>
    </recommendedName>
</protein>
<dbReference type="eggNOG" id="COG2188">
    <property type="taxonomic scope" value="Bacteria"/>
</dbReference>
<dbReference type="RefSeq" id="WP_051972913.1">
    <property type="nucleotide sequence ID" value="NZ_CP008954.1"/>
</dbReference>
<dbReference type="SUPFAM" id="SSF46785">
    <property type="entry name" value="Winged helix' DNA-binding domain"/>
    <property type="match status" value="1"/>
</dbReference>
<gene>
    <name evidence="5" type="ORF">AJAP_42990</name>
</gene>
<dbReference type="HOGENOM" id="CLU_063236_8_1_11"/>
<dbReference type="Pfam" id="PF07702">
    <property type="entry name" value="UTRA"/>
    <property type="match status" value="1"/>
</dbReference>
<dbReference type="Gene3D" id="1.10.10.10">
    <property type="entry name" value="Winged helix-like DNA-binding domain superfamily/Winged helix DNA-binding domain"/>
    <property type="match status" value="1"/>
</dbReference>
<name>A0A075V4S4_9PSEU</name>
<dbReference type="GO" id="GO:0003677">
    <property type="term" value="F:DNA binding"/>
    <property type="evidence" value="ECO:0007669"/>
    <property type="project" value="UniProtKB-KW"/>
</dbReference>
<dbReference type="InterPro" id="IPR036390">
    <property type="entry name" value="WH_DNA-bd_sf"/>
</dbReference>
<dbReference type="PROSITE" id="PS50949">
    <property type="entry name" value="HTH_GNTR"/>
    <property type="match status" value="1"/>
</dbReference>
<evidence type="ECO:0000256" key="1">
    <source>
        <dbReference type="ARBA" id="ARBA00023015"/>
    </source>
</evidence>
<dbReference type="InterPro" id="IPR028978">
    <property type="entry name" value="Chorismate_lyase_/UTRA_dom_sf"/>
</dbReference>
<dbReference type="PRINTS" id="PR00035">
    <property type="entry name" value="HTHGNTR"/>
</dbReference>
<keyword evidence="5" id="KW-0614">Plasmid</keyword>
<dbReference type="SMART" id="SM00866">
    <property type="entry name" value="UTRA"/>
    <property type="match status" value="1"/>
</dbReference>
<dbReference type="Gene3D" id="3.40.1410.10">
    <property type="entry name" value="Chorismate lyase-like"/>
    <property type="match status" value="1"/>
</dbReference>
<dbReference type="GO" id="GO:0045892">
    <property type="term" value="P:negative regulation of DNA-templated transcription"/>
    <property type="evidence" value="ECO:0007669"/>
    <property type="project" value="TreeGrafter"/>
</dbReference>
<dbReference type="InterPro" id="IPR050679">
    <property type="entry name" value="Bact_HTH_transcr_reg"/>
</dbReference>
<keyword evidence="3" id="KW-0804">Transcription</keyword>
<organism evidence="5 6">
    <name type="scientific">Amycolatopsis japonica</name>
    <dbReference type="NCBI Taxonomy" id="208439"/>
    <lineage>
        <taxon>Bacteria</taxon>
        <taxon>Bacillati</taxon>
        <taxon>Actinomycetota</taxon>
        <taxon>Actinomycetes</taxon>
        <taxon>Pseudonocardiales</taxon>
        <taxon>Pseudonocardiaceae</taxon>
        <taxon>Amycolatopsis</taxon>
        <taxon>Amycolatopsis japonica group</taxon>
    </lineage>
</organism>